<dbReference type="PANTHER" id="PTHR46383">
    <property type="entry name" value="ASPARTATE AMINOTRANSFERASE"/>
    <property type="match status" value="1"/>
</dbReference>
<name>A0A1B6FT95_9HEMI</name>
<evidence type="ECO:0000256" key="2">
    <source>
        <dbReference type="ARBA" id="ARBA00007441"/>
    </source>
</evidence>
<comment type="similarity">
    <text evidence="2">Belongs to the class-I pyridoxal-phosphate-dependent aminotransferase family.</text>
</comment>
<comment type="cofactor">
    <cofactor evidence="1">
        <name>pyridoxal 5'-phosphate</name>
        <dbReference type="ChEBI" id="CHEBI:597326"/>
    </cofactor>
</comment>
<evidence type="ECO:0000313" key="7">
    <source>
        <dbReference type="EMBL" id="JAS53418.1"/>
    </source>
</evidence>
<gene>
    <name evidence="7" type="ORF">g.494</name>
</gene>
<feature type="domain" description="Aminotransferase class I/classII large" evidence="6">
    <location>
        <begin position="30"/>
        <end position="387"/>
    </location>
</feature>
<dbReference type="Gene3D" id="3.90.1150.10">
    <property type="entry name" value="Aspartate Aminotransferase, domain 1"/>
    <property type="match status" value="1"/>
</dbReference>
<dbReference type="GO" id="GO:0033854">
    <property type="term" value="F:glutamate-prephenate aminotransferase activity"/>
    <property type="evidence" value="ECO:0007669"/>
    <property type="project" value="UniProtKB-ARBA"/>
</dbReference>
<reference evidence="7" key="1">
    <citation type="submission" date="2015-11" db="EMBL/GenBank/DDBJ databases">
        <title>De novo transcriptome assembly of four potential Pierce s Disease insect vectors from Arizona vineyards.</title>
        <authorList>
            <person name="Tassone E.E."/>
        </authorList>
    </citation>
    <scope>NUCLEOTIDE SEQUENCE</scope>
</reference>
<dbReference type="SUPFAM" id="SSF53383">
    <property type="entry name" value="PLP-dependent transferases"/>
    <property type="match status" value="1"/>
</dbReference>
<dbReference type="PROSITE" id="PS00105">
    <property type="entry name" value="AA_TRANSFER_CLASS_1"/>
    <property type="match status" value="1"/>
</dbReference>
<dbReference type="InterPro" id="IPR050596">
    <property type="entry name" value="AspAT/PAT-like"/>
</dbReference>
<dbReference type="GO" id="GO:0006520">
    <property type="term" value="P:amino acid metabolic process"/>
    <property type="evidence" value="ECO:0007669"/>
    <property type="project" value="InterPro"/>
</dbReference>
<organism evidence="7">
    <name type="scientific">Cuerna arida</name>
    <dbReference type="NCBI Taxonomy" id="1464854"/>
    <lineage>
        <taxon>Eukaryota</taxon>
        <taxon>Metazoa</taxon>
        <taxon>Ecdysozoa</taxon>
        <taxon>Arthropoda</taxon>
        <taxon>Hexapoda</taxon>
        <taxon>Insecta</taxon>
        <taxon>Pterygota</taxon>
        <taxon>Neoptera</taxon>
        <taxon>Paraneoptera</taxon>
        <taxon>Hemiptera</taxon>
        <taxon>Auchenorrhyncha</taxon>
        <taxon>Membracoidea</taxon>
        <taxon>Cicadellidae</taxon>
        <taxon>Cicadellinae</taxon>
        <taxon>Proconiini</taxon>
        <taxon>Cuerna</taxon>
    </lineage>
</organism>
<protein>
    <recommendedName>
        <fullName evidence="6">Aminotransferase class I/classII large domain-containing protein</fullName>
    </recommendedName>
</protein>
<dbReference type="Pfam" id="PF00155">
    <property type="entry name" value="Aminotran_1_2"/>
    <property type="match status" value="1"/>
</dbReference>
<proteinExistence type="inferred from homology"/>
<evidence type="ECO:0000259" key="6">
    <source>
        <dbReference type="Pfam" id="PF00155"/>
    </source>
</evidence>
<dbReference type="FunFam" id="3.40.640.10:FF:000033">
    <property type="entry name" value="Aspartate aminotransferase"/>
    <property type="match status" value="1"/>
</dbReference>
<evidence type="ECO:0000256" key="3">
    <source>
        <dbReference type="ARBA" id="ARBA00022576"/>
    </source>
</evidence>
<dbReference type="InterPro" id="IPR015422">
    <property type="entry name" value="PyrdxlP-dep_Trfase_small"/>
</dbReference>
<dbReference type="PANTHER" id="PTHR46383:SF1">
    <property type="entry name" value="ASPARTATE AMINOTRANSFERASE"/>
    <property type="match status" value="1"/>
</dbReference>
<evidence type="ECO:0000256" key="4">
    <source>
        <dbReference type="ARBA" id="ARBA00022679"/>
    </source>
</evidence>
<dbReference type="AlphaFoldDB" id="A0A1B6FT95"/>
<dbReference type="InterPro" id="IPR004838">
    <property type="entry name" value="NHTrfase_class1_PyrdxlP-BS"/>
</dbReference>
<sequence length="393" mass="44908">MLSDRILNMGYSKTLEMTSKARKLKELGYNVINLSVGEPNFYPPSFILDAAKKAIDEGYHYYTPISGILDLKKKICNKFKRDNNINYNISQIVISNGVKQSIINLFLSLLNKNDEVIIPSPYWVSYYEMVKFCQAKPIIIPTTIEYDFKITSKQLETVISSKTKIFIFNSPCNPTGSVYSKKELKNIVNILSKYSKIIIISDEIYEYIIYDKKHISIASFPEIYNQTVTLNGLSKSFAMTGWRVGYMGAPEWIAKACDKIQGQTTSCVNAIAQRASIVALTYNPKLLLSNLISEFKFRRDLVINIINNIPQFKFKTPEGAFYIFIDISPLLEDKKYNSYIKSSNDFAMYLLNKCHIATVSGESFGYKNGLRISYANSKENIIEAFNRIKKLLK</sequence>
<dbReference type="InterPro" id="IPR015421">
    <property type="entry name" value="PyrdxlP-dep_Trfase_major"/>
</dbReference>
<dbReference type="Gene3D" id="3.40.640.10">
    <property type="entry name" value="Type I PLP-dependent aspartate aminotransferase-like (Major domain)"/>
    <property type="match status" value="1"/>
</dbReference>
<dbReference type="EMBL" id="GECZ01016351">
    <property type="protein sequence ID" value="JAS53418.1"/>
    <property type="molecule type" value="Transcribed_RNA"/>
</dbReference>
<dbReference type="GO" id="GO:0030170">
    <property type="term" value="F:pyridoxal phosphate binding"/>
    <property type="evidence" value="ECO:0007669"/>
    <property type="project" value="InterPro"/>
</dbReference>
<evidence type="ECO:0000256" key="5">
    <source>
        <dbReference type="ARBA" id="ARBA00022898"/>
    </source>
</evidence>
<evidence type="ECO:0000256" key="1">
    <source>
        <dbReference type="ARBA" id="ARBA00001933"/>
    </source>
</evidence>
<dbReference type="InterPro" id="IPR015424">
    <property type="entry name" value="PyrdxlP-dep_Trfase"/>
</dbReference>
<dbReference type="InterPro" id="IPR004839">
    <property type="entry name" value="Aminotransferase_I/II_large"/>
</dbReference>
<dbReference type="CDD" id="cd00609">
    <property type="entry name" value="AAT_like"/>
    <property type="match status" value="1"/>
</dbReference>
<keyword evidence="5" id="KW-0663">Pyridoxal phosphate</keyword>
<keyword evidence="3" id="KW-0032">Aminotransferase</keyword>
<accession>A0A1B6FT95</accession>
<keyword evidence="4" id="KW-0808">Transferase</keyword>
<dbReference type="GO" id="GO:0033853">
    <property type="term" value="F:aspartate-prephenate aminotransferase activity"/>
    <property type="evidence" value="ECO:0007669"/>
    <property type="project" value="UniProtKB-ARBA"/>
</dbReference>